<comment type="caution">
    <text evidence="1">The sequence shown here is derived from an EMBL/GenBank/DDBJ whole genome shotgun (WGS) entry which is preliminary data.</text>
</comment>
<gene>
    <name evidence="1" type="ORF">OV287_04635</name>
</gene>
<name>A0ABT3ZWL9_9BACT</name>
<dbReference type="RefSeq" id="WP_267532758.1">
    <property type="nucleotide sequence ID" value="NZ_JAPNKA010000001.1"/>
</dbReference>
<organism evidence="1 2">
    <name type="scientific">Archangium lansingense</name>
    <dbReference type="NCBI Taxonomy" id="2995310"/>
    <lineage>
        <taxon>Bacteria</taxon>
        <taxon>Pseudomonadati</taxon>
        <taxon>Myxococcota</taxon>
        <taxon>Myxococcia</taxon>
        <taxon>Myxococcales</taxon>
        <taxon>Cystobacterineae</taxon>
        <taxon>Archangiaceae</taxon>
        <taxon>Archangium</taxon>
    </lineage>
</organism>
<evidence type="ECO:0000313" key="1">
    <source>
        <dbReference type="EMBL" id="MCY1073763.1"/>
    </source>
</evidence>
<dbReference type="Pfam" id="PF18742">
    <property type="entry name" value="DpnII-MboI"/>
    <property type="match status" value="1"/>
</dbReference>
<keyword evidence="2" id="KW-1185">Reference proteome</keyword>
<evidence type="ECO:0000313" key="2">
    <source>
        <dbReference type="Proteomes" id="UP001207654"/>
    </source>
</evidence>
<dbReference type="Proteomes" id="UP001207654">
    <property type="component" value="Unassembled WGS sequence"/>
</dbReference>
<accession>A0ABT3ZWL9</accession>
<protein>
    <recommendedName>
        <fullName evidence="3">GxxExxY protein</fullName>
    </recommendedName>
</protein>
<sequence>MIDTVEQAIGVYESLGRGAGIVQLPSSGAFEIEGAILRALRPAFQTGVPSDEKTVQNAIEVILRSIGVEFTREQERVPVGARAFVPDFVVDADDLVIEAKVVTAKHSLSAVQEEITSDVAAYRTRWKRILFVIYDCGGFIHDPERMRSENTRQFGVSVLVVKH</sequence>
<reference evidence="1 2" key="1">
    <citation type="submission" date="2022-11" db="EMBL/GenBank/DDBJ databases">
        <title>Minimal conservation of predation-associated metabolite biosynthetic gene clusters underscores biosynthetic potential of Myxococcota including descriptions for ten novel species: Archangium lansinium sp. nov., Myxococcus landrumus sp. nov., Nannocystis bai.</title>
        <authorList>
            <person name="Ahearne A."/>
            <person name="Stevens C."/>
            <person name="Phillips K."/>
        </authorList>
    </citation>
    <scope>NUCLEOTIDE SEQUENCE [LARGE SCALE GENOMIC DNA]</scope>
    <source>
        <strain evidence="1 2">MIWBW</strain>
    </source>
</reference>
<evidence type="ECO:0008006" key="3">
    <source>
        <dbReference type="Google" id="ProtNLM"/>
    </source>
</evidence>
<dbReference type="EMBL" id="JAPNKA010000001">
    <property type="protein sequence ID" value="MCY1073763.1"/>
    <property type="molecule type" value="Genomic_DNA"/>
</dbReference>
<proteinExistence type="predicted"/>